<comment type="caution">
    <text evidence="1">The sequence shown here is derived from an EMBL/GenBank/DDBJ whole genome shotgun (WGS) entry which is preliminary data.</text>
</comment>
<evidence type="ECO:0000313" key="1">
    <source>
        <dbReference type="EMBL" id="GAA1204234.1"/>
    </source>
</evidence>
<organism evidence="1 2">
    <name type="scientific">Prauserella alba</name>
    <dbReference type="NCBI Taxonomy" id="176898"/>
    <lineage>
        <taxon>Bacteria</taxon>
        <taxon>Bacillati</taxon>
        <taxon>Actinomycetota</taxon>
        <taxon>Actinomycetes</taxon>
        <taxon>Pseudonocardiales</taxon>
        <taxon>Pseudonocardiaceae</taxon>
        <taxon>Prauserella</taxon>
    </lineage>
</organism>
<name>A0ABP4FX45_9PSEU</name>
<keyword evidence="2" id="KW-1185">Reference proteome</keyword>
<reference evidence="2" key="1">
    <citation type="journal article" date="2019" name="Int. J. Syst. Evol. Microbiol.">
        <title>The Global Catalogue of Microorganisms (GCM) 10K type strain sequencing project: providing services to taxonomists for standard genome sequencing and annotation.</title>
        <authorList>
            <consortium name="The Broad Institute Genomics Platform"/>
            <consortium name="The Broad Institute Genome Sequencing Center for Infectious Disease"/>
            <person name="Wu L."/>
            <person name="Ma J."/>
        </authorList>
    </citation>
    <scope>NUCLEOTIDE SEQUENCE [LARGE SCALE GENOMIC DNA]</scope>
    <source>
        <strain evidence="2">JCM 13022</strain>
    </source>
</reference>
<dbReference type="EMBL" id="BAAALM010000007">
    <property type="protein sequence ID" value="GAA1204234.1"/>
    <property type="molecule type" value="Genomic_DNA"/>
</dbReference>
<protein>
    <submittedName>
        <fullName evidence="1">Uncharacterized protein</fullName>
    </submittedName>
</protein>
<sequence>MQRMSHRRLAEFDSADPDRVRSLLTGRLDVGNDPDVALRIAGDGTRRVRAAAAGKAVTA</sequence>
<accession>A0ABP4FX45</accession>
<gene>
    <name evidence="1" type="ORF">GCM10009675_22890</name>
</gene>
<proteinExistence type="predicted"/>
<dbReference type="Proteomes" id="UP001500467">
    <property type="component" value="Unassembled WGS sequence"/>
</dbReference>
<evidence type="ECO:0000313" key="2">
    <source>
        <dbReference type="Proteomes" id="UP001500467"/>
    </source>
</evidence>